<name>A0ABY3PUH2_9CYAN</name>
<dbReference type="InterPro" id="IPR043519">
    <property type="entry name" value="NT_sf"/>
</dbReference>
<keyword evidence="3" id="KW-1185">Reference proteome</keyword>
<dbReference type="EMBL" id="CP063845">
    <property type="protein sequence ID" value="UFP97106.1"/>
    <property type="molecule type" value="Genomic_DNA"/>
</dbReference>
<protein>
    <submittedName>
        <fullName evidence="2">Nucleotidyltransferase domain-containing protein</fullName>
    </submittedName>
</protein>
<dbReference type="SUPFAM" id="SSF81301">
    <property type="entry name" value="Nucleotidyltransferase"/>
    <property type="match status" value="1"/>
</dbReference>
<dbReference type="Proteomes" id="UP001054846">
    <property type="component" value="Chromosome"/>
</dbReference>
<organism evidence="2 3">
    <name type="scientific">Gloeobacter morelensis MG652769</name>
    <dbReference type="NCBI Taxonomy" id="2781736"/>
    <lineage>
        <taxon>Bacteria</taxon>
        <taxon>Bacillati</taxon>
        <taxon>Cyanobacteriota</taxon>
        <taxon>Cyanophyceae</taxon>
        <taxon>Gloeobacterales</taxon>
        <taxon>Gloeobacteraceae</taxon>
        <taxon>Gloeobacter</taxon>
        <taxon>Gloeobacter morelensis</taxon>
    </lineage>
</organism>
<dbReference type="InterPro" id="IPR002934">
    <property type="entry name" value="Polymerase_NTP_transf_dom"/>
</dbReference>
<evidence type="ECO:0000259" key="1">
    <source>
        <dbReference type="Pfam" id="PF01909"/>
    </source>
</evidence>
<dbReference type="CDD" id="cd05403">
    <property type="entry name" value="NT_KNTase_like"/>
    <property type="match status" value="1"/>
</dbReference>
<evidence type="ECO:0000313" key="3">
    <source>
        <dbReference type="Proteomes" id="UP001054846"/>
    </source>
</evidence>
<dbReference type="InterPro" id="IPR052548">
    <property type="entry name" value="Type_VII_TA_antitoxin"/>
</dbReference>
<evidence type="ECO:0000313" key="2">
    <source>
        <dbReference type="EMBL" id="UFP97106.1"/>
    </source>
</evidence>
<dbReference type="PANTHER" id="PTHR33933:SF1">
    <property type="entry name" value="PROTEIN ADENYLYLTRANSFERASE MNTA-RELATED"/>
    <property type="match status" value="1"/>
</dbReference>
<dbReference type="PANTHER" id="PTHR33933">
    <property type="entry name" value="NUCLEOTIDYLTRANSFERASE"/>
    <property type="match status" value="1"/>
</dbReference>
<gene>
    <name evidence="2" type="ORF">ISF26_23480</name>
</gene>
<feature type="domain" description="Polymerase nucleotidyl transferase" evidence="1">
    <location>
        <begin position="4"/>
        <end position="38"/>
    </location>
</feature>
<dbReference type="Gene3D" id="3.30.460.10">
    <property type="entry name" value="Beta Polymerase, domain 2"/>
    <property type="match status" value="1"/>
</dbReference>
<accession>A0ABY3PUH2</accession>
<reference evidence="2 3" key="1">
    <citation type="journal article" date="2021" name="Genome Biol. Evol.">
        <title>Complete Genome Sequencing of a Novel Gloeobacter Species from a Waterfall Cave in Mexico.</title>
        <authorList>
            <person name="Saw J.H."/>
            <person name="Cardona T."/>
            <person name="Montejano G."/>
        </authorList>
    </citation>
    <scope>NUCLEOTIDE SEQUENCE [LARGE SCALE GENOMIC DNA]</scope>
    <source>
        <strain evidence="2">MG652769</strain>
    </source>
</reference>
<dbReference type="Pfam" id="PF01909">
    <property type="entry name" value="NTP_transf_2"/>
    <property type="match status" value="1"/>
</dbReference>
<sequence length="83" mass="9409">MLHLVLFGSYARQEAGPESDIDVLIVLEGSFDYAEEIERTSALIARLSLESNRVISRSFCSAEYFARAVTPFLRNVRREGRVI</sequence>
<proteinExistence type="predicted"/>